<evidence type="ECO:0008006" key="3">
    <source>
        <dbReference type="Google" id="ProtNLM"/>
    </source>
</evidence>
<dbReference type="Proteomes" id="UP000283269">
    <property type="component" value="Unassembled WGS sequence"/>
</dbReference>
<protein>
    <recommendedName>
        <fullName evidence="3">F-box domain-containing protein</fullName>
    </recommendedName>
</protein>
<dbReference type="OrthoDB" id="2937708at2759"/>
<reference evidence="1 2" key="1">
    <citation type="journal article" date="2018" name="Evol. Lett.">
        <title>Horizontal gene cluster transfer increased hallucinogenic mushroom diversity.</title>
        <authorList>
            <person name="Reynolds H.T."/>
            <person name="Vijayakumar V."/>
            <person name="Gluck-Thaler E."/>
            <person name="Korotkin H.B."/>
            <person name="Matheny P.B."/>
            <person name="Slot J.C."/>
        </authorList>
    </citation>
    <scope>NUCLEOTIDE SEQUENCE [LARGE SCALE GENOMIC DNA]</scope>
    <source>
        <strain evidence="1 2">2631</strain>
    </source>
</reference>
<organism evidence="1 2">
    <name type="scientific">Psilocybe cyanescens</name>
    <dbReference type="NCBI Taxonomy" id="93625"/>
    <lineage>
        <taxon>Eukaryota</taxon>
        <taxon>Fungi</taxon>
        <taxon>Dikarya</taxon>
        <taxon>Basidiomycota</taxon>
        <taxon>Agaricomycotina</taxon>
        <taxon>Agaricomycetes</taxon>
        <taxon>Agaricomycetidae</taxon>
        <taxon>Agaricales</taxon>
        <taxon>Agaricineae</taxon>
        <taxon>Strophariaceae</taxon>
        <taxon>Psilocybe</taxon>
    </lineage>
</organism>
<evidence type="ECO:0000313" key="2">
    <source>
        <dbReference type="Proteomes" id="UP000283269"/>
    </source>
</evidence>
<evidence type="ECO:0000313" key="1">
    <source>
        <dbReference type="EMBL" id="PPQ75482.1"/>
    </source>
</evidence>
<accession>A0A409WAE7</accession>
<name>A0A409WAE7_PSICY</name>
<dbReference type="AlphaFoldDB" id="A0A409WAE7"/>
<gene>
    <name evidence="1" type="ORF">CVT25_003213</name>
</gene>
<keyword evidence="2" id="KW-1185">Reference proteome</keyword>
<proteinExistence type="predicted"/>
<sequence>MVPLLSQEGLPTELILAIIDRVEDDEDLLLLARASRLFNELSVAAYFSRNAFSPSPRNLLLSSSDGSMKHLSGLVVSLGATGASLEHLSYDFGFINHTDHLIREVRLLRQYVSKLSTVDRVSLRLATYFSGDTNEWRTESIILLQTVLQKFCRNIHVTTSQLSSFYEEPKSLRSPKPSDWLKNYWPEAIRPPSKGSSHLRVCFIQTFPTFLRPFYYHTLKFNATTLTDLAFKNIFGGGSDWATMITNIHFPRLTRLAVMYGVIPRQPLVKFITKHPNIQELEYQHIRYDPVPKHPTRLSPSVFEHLHTIVTTPEHILNFFPPMAKLLVLKNITIKVEERVTSFSALEGALRCLATCVNKITLTLEVTRTGLGFGVWLETIMRTGLQSSRRPESLLRCVETLVMDNGDWGFEDQVTISRLARWLKLFPALRVLTLKGVATSSVLRAQSTLYGPGDISETILADLRDACPGIYIEWCQ</sequence>
<dbReference type="EMBL" id="NHYD01003612">
    <property type="protein sequence ID" value="PPQ75482.1"/>
    <property type="molecule type" value="Genomic_DNA"/>
</dbReference>
<comment type="caution">
    <text evidence="1">The sequence shown here is derived from an EMBL/GenBank/DDBJ whole genome shotgun (WGS) entry which is preliminary data.</text>
</comment>
<dbReference type="InParanoid" id="A0A409WAE7"/>